<evidence type="ECO:0000313" key="3">
    <source>
        <dbReference type="Proteomes" id="UP000006701"/>
    </source>
</evidence>
<feature type="compositionally biased region" description="Low complexity" evidence="1">
    <location>
        <begin position="195"/>
        <end position="207"/>
    </location>
</feature>
<proteinExistence type="predicted"/>
<dbReference type="OMA" id="SHARLFW"/>
<dbReference type="RefSeq" id="XP_001268410.1">
    <property type="nucleotide sequence ID" value="XM_001268409.1"/>
</dbReference>
<evidence type="ECO:0000256" key="1">
    <source>
        <dbReference type="SAM" id="MobiDB-lite"/>
    </source>
</evidence>
<gene>
    <name evidence="2" type="ORF">ACLA_086860</name>
</gene>
<feature type="compositionally biased region" description="Polar residues" evidence="1">
    <location>
        <begin position="723"/>
        <end position="745"/>
    </location>
</feature>
<organism evidence="2 3">
    <name type="scientific">Aspergillus clavatus (strain ATCC 1007 / CBS 513.65 / DSM 816 / NCTC 3887 / NRRL 1 / QM 1276 / 107)</name>
    <dbReference type="NCBI Taxonomy" id="344612"/>
    <lineage>
        <taxon>Eukaryota</taxon>
        <taxon>Fungi</taxon>
        <taxon>Dikarya</taxon>
        <taxon>Ascomycota</taxon>
        <taxon>Pezizomycotina</taxon>
        <taxon>Eurotiomycetes</taxon>
        <taxon>Eurotiomycetidae</taxon>
        <taxon>Eurotiales</taxon>
        <taxon>Aspergillaceae</taxon>
        <taxon>Aspergillus</taxon>
        <taxon>Aspergillus subgen. Fumigati</taxon>
    </lineage>
</organism>
<dbReference type="HOGENOM" id="CLU_299153_0_0_1"/>
<keyword evidence="3" id="KW-1185">Reference proteome</keyword>
<dbReference type="KEGG" id="act:ACLA_086860"/>
<feature type="region of interest" description="Disordered" evidence="1">
    <location>
        <begin position="917"/>
        <end position="965"/>
    </location>
</feature>
<feature type="region of interest" description="Disordered" evidence="1">
    <location>
        <begin position="723"/>
        <end position="749"/>
    </location>
</feature>
<feature type="compositionally biased region" description="Low complexity" evidence="1">
    <location>
        <begin position="1"/>
        <end position="17"/>
    </location>
</feature>
<feature type="compositionally biased region" description="Polar residues" evidence="1">
    <location>
        <begin position="850"/>
        <end position="859"/>
    </location>
</feature>
<dbReference type="Proteomes" id="UP000006701">
    <property type="component" value="Unassembled WGS sequence"/>
</dbReference>
<evidence type="ECO:0000313" key="2">
    <source>
        <dbReference type="EMBL" id="EAW06984.1"/>
    </source>
</evidence>
<dbReference type="GeneID" id="4700269"/>
<protein>
    <submittedName>
        <fullName evidence="2">Uncharacterized protein</fullName>
    </submittedName>
</protein>
<dbReference type="EMBL" id="DS027060">
    <property type="protein sequence ID" value="EAW06984.1"/>
    <property type="molecule type" value="Genomic_DNA"/>
</dbReference>
<reference evidence="2 3" key="1">
    <citation type="journal article" date="2008" name="PLoS Genet.">
        <title>Genomic islands in the pathogenic filamentous fungus Aspergillus fumigatus.</title>
        <authorList>
            <person name="Fedorova N.D."/>
            <person name="Khaldi N."/>
            <person name="Joardar V.S."/>
            <person name="Maiti R."/>
            <person name="Amedeo P."/>
            <person name="Anderson M.J."/>
            <person name="Crabtree J."/>
            <person name="Silva J.C."/>
            <person name="Badger J.H."/>
            <person name="Albarraq A."/>
            <person name="Angiuoli S."/>
            <person name="Bussey H."/>
            <person name="Bowyer P."/>
            <person name="Cotty P.J."/>
            <person name="Dyer P.S."/>
            <person name="Egan A."/>
            <person name="Galens K."/>
            <person name="Fraser-Liggett C.M."/>
            <person name="Haas B.J."/>
            <person name="Inman J.M."/>
            <person name="Kent R."/>
            <person name="Lemieux S."/>
            <person name="Malavazi I."/>
            <person name="Orvis J."/>
            <person name="Roemer T."/>
            <person name="Ronning C.M."/>
            <person name="Sundaram J.P."/>
            <person name="Sutton G."/>
            <person name="Turner G."/>
            <person name="Venter J.C."/>
            <person name="White O.R."/>
            <person name="Whitty B.R."/>
            <person name="Youngman P."/>
            <person name="Wolfe K.H."/>
            <person name="Goldman G.H."/>
            <person name="Wortman J.R."/>
            <person name="Jiang B."/>
            <person name="Denning D.W."/>
            <person name="Nierman W.C."/>
        </authorList>
    </citation>
    <scope>NUCLEOTIDE SEQUENCE [LARGE SCALE GENOMIC DNA]</scope>
    <source>
        <strain evidence="3">ATCC 1007 / CBS 513.65 / DSM 816 / NCTC 3887 / NRRL 1</strain>
    </source>
</reference>
<feature type="region of interest" description="Disordered" evidence="1">
    <location>
        <begin position="850"/>
        <end position="896"/>
    </location>
</feature>
<dbReference type="AlphaFoldDB" id="A1CUJ7"/>
<feature type="region of interest" description="Disordered" evidence="1">
    <location>
        <begin position="176"/>
        <end position="215"/>
    </location>
</feature>
<feature type="compositionally biased region" description="Polar residues" evidence="1">
    <location>
        <begin position="176"/>
        <end position="194"/>
    </location>
</feature>
<accession>A1CUJ7</accession>
<sequence>MSSPPEESESSSSSSPSYPDPDLRYPKFKLSDLPDAPPHWRLFGETADDVLRTRKFVREQLVAMIDFYAWGIDMGFETRMTNLRLTKAIWKLFYYFADQHLPTSVRDLLNFDKKDGGPRLLSREITDSSLLPISRYYPDPPSLTAQAKPDFVRPQNAAEWMPDAYVEQMCMSSRNLNPSMARAPSQTPTATLAPSSRSGSRNGINSDNSDDTNGNLQAALVGPVVAGFSNPLTLVQSANPTGAFIPAPAPATSLRVPAHKARAVIEAVEKSVMNFAYQELERDPSAVPQDPRPFQTVLRAEDVSKALIGSFSANAQVRLSPDPLDPDRSIIDPNGSDYPCRGRGPVWRDNSGSIDSLIVVGKLLNAGSTIIDRKRPGVTSRFTEVERAFVEATDINWDTLSREESMTARDHLWHFLDGRVEGVQVKILSPLWNVWSECAGRFDQFHFTYREAVSSCQCTGEAATIRARTQHFVIPDYLPGDENGVNMSDVVSRPFAPFLQADCVTCQAKQSVTVERRFDTLPLRMVVGLNERTSAKNHTKDITFDFCDGDGIQQRATYRWLGGIYYKDYQFRVFWTDTKRGETENGFLQTYDSTMNEGLIVGDIPPAHKDERVPAAWWKNTHLPFLIYERVVNPEPEVMSLAWHALSDMMKVQMDGNLIMQQHTPWTRNEPTTSPPKLPWDRCIPEVPRFRTGATGYSSEVTLPDDIVDPDAVVVAPKQGSTSYSARITSPGTSVSSGQPQSASMHISPAPTGLQQAAQMQAPTNYVAATAVNGPPFASTFATAQATGVEALEFSAPNAGSLFNTFNGGPAMGRSGSSRSGNSFSRFNNYATSGMGDGNAMQISPTQQFFWIPSPSMSPERQRTSPRRQQGRQSRSPDMMAGFAVRGGGDGRTSPWLQFVRLSPQHAVEEVQDNNNNANTSAAANANGNANANANKEPSNGRKAPRKRARAEPTAPVRRSTRRRA</sequence>
<feature type="region of interest" description="Disordered" evidence="1">
    <location>
        <begin position="1"/>
        <end position="25"/>
    </location>
</feature>
<name>A1CUJ7_ASPCL</name>
<dbReference type="STRING" id="344612.A1CUJ7"/>
<dbReference type="VEuPathDB" id="FungiDB:ACLA_086860"/>
<dbReference type="eggNOG" id="ENOG502RPEM">
    <property type="taxonomic scope" value="Eukaryota"/>
</dbReference>
<feature type="compositionally biased region" description="Low complexity" evidence="1">
    <location>
        <begin position="917"/>
        <end position="935"/>
    </location>
</feature>
<dbReference type="OrthoDB" id="5431239at2759"/>